<keyword evidence="2" id="KW-1185">Reference proteome</keyword>
<evidence type="ECO:0000313" key="1">
    <source>
        <dbReference type="EMBL" id="AXJ01681.1"/>
    </source>
</evidence>
<sequence>MLKTKFHVHIEPQIKTKEKLSDIINRINWWLPFDNIDITIHVAENLLNSDINHLETPTGQFRYIGKSNCHIHLQDATVNTIPDYLLCHVNDEVKYYEAVFPNTPVLTIDKFKPFFKGEASSWGRVSYETQKYRISEYDSISKRNIIKFENSIRDIDVSYCFTSGPSLDRYRKHYFKKKSLKIICNGVIYNKELLEYLGNIDLLCVLDVYYFFSSSIYTAKFFETVIEYLKNKSMYIVMPWYKLPLVLSHYPKLENNIIGISTSHTELNFPSLKTPFVKKEKYPNVLRTFMLPIASAYTNEIYILGADGYSSNDSRDENWKYSVQIKNDEARNSVKEVNPALTKERESHSIYLEHCKQLDELLQFGRKKGNRYYSMEKSNIECLNNIYIDK</sequence>
<evidence type="ECO:0000313" key="2">
    <source>
        <dbReference type="Proteomes" id="UP000254808"/>
    </source>
</evidence>
<name>A0A345UMH9_9BACT</name>
<organism evidence="1 2">
    <name type="scientific">Cyclonatronum proteinivorum</name>
    <dbReference type="NCBI Taxonomy" id="1457365"/>
    <lineage>
        <taxon>Bacteria</taxon>
        <taxon>Pseudomonadati</taxon>
        <taxon>Balneolota</taxon>
        <taxon>Balneolia</taxon>
        <taxon>Balneolales</taxon>
        <taxon>Cyclonatronaceae</taxon>
        <taxon>Cyclonatronum</taxon>
    </lineage>
</organism>
<gene>
    <name evidence="1" type="ORF">CYPRO_2439</name>
</gene>
<proteinExistence type="predicted"/>
<dbReference type="Proteomes" id="UP000254808">
    <property type="component" value="Chromosome"/>
</dbReference>
<protein>
    <submittedName>
        <fullName evidence="1">Uncharacterized protein</fullName>
    </submittedName>
</protein>
<dbReference type="EMBL" id="CP027806">
    <property type="protein sequence ID" value="AXJ01681.1"/>
    <property type="molecule type" value="Genomic_DNA"/>
</dbReference>
<accession>A0A345UMH9</accession>
<reference evidence="1 2" key="1">
    <citation type="submission" date="2018-03" db="EMBL/GenBank/DDBJ databases">
        <title>Phenotypic and genomic properties of Cyclonatronum proteinivorum gen. nov., sp. nov., a haloalkaliphilic bacteroidete from soda lakes possessing Na+-translocating rhodopsin.</title>
        <authorList>
            <person name="Toshchakov S.V."/>
            <person name="Korzhenkov A."/>
            <person name="Samarov N.I."/>
            <person name="Kublanov I.V."/>
            <person name="Muntyan M.S."/>
            <person name="Sorokin D.Y."/>
        </authorList>
    </citation>
    <scope>NUCLEOTIDE SEQUENCE [LARGE SCALE GENOMIC DNA]</scope>
    <source>
        <strain evidence="1 2">Omega</strain>
    </source>
</reference>
<dbReference type="AlphaFoldDB" id="A0A345UMH9"/>
<dbReference type="OrthoDB" id="1676872at2"/>
<dbReference type="RefSeq" id="WP_114984843.1">
    <property type="nucleotide sequence ID" value="NZ_CP027806.1"/>
</dbReference>
<dbReference type="KEGG" id="cprv:CYPRO_2439"/>